<name>A0A1H1DRP6_9MICC</name>
<dbReference type="Gene3D" id="3.40.50.880">
    <property type="match status" value="1"/>
</dbReference>
<feature type="domain" description="HTH araC/xylS-type" evidence="3">
    <location>
        <begin position="221"/>
        <end position="318"/>
    </location>
</feature>
<dbReference type="InterPro" id="IPR009057">
    <property type="entry name" value="Homeodomain-like_sf"/>
</dbReference>
<dbReference type="Gene3D" id="1.10.10.60">
    <property type="entry name" value="Homeodomain-like"/>
    <property type="match status" value="1"/>
</dbReference>
<accession>A0A1H1DRP6</accession>
<evidence type="ECO:0000313" key="5">
    <source>
        <dbReference type="Proteomes" id="UP000181917"/>
    </source>
</evidence>
<dbReference type="AlphaFoldDB" id="A0A1H1DRP6"/>
<dbReference type="Proteomes" id="UP000181917">
    <property type="component" value="Unassembled WGS sequence"/>
</dbReference>
<protein>
    <submittedName>
        <fullName evidence="4">Transcriptional regulator GlxA family, contains an amidase domain and an AraC-type DNA-binding HTH domain</fullName>
    </submittedName>
</protein>
<evidence type="ECO:0000256" key="2">
    <source>
        <dbReference type="ARBA" id="ARBA00023163"/>
    </source>
</evidence>
<dbReference type="InterPro" id="IPR002818">
    <property type="entry name" value="DJ-1/PfpI"/>
</dbReference>
<dbReference type="PANTHER" id="PTHR43130">
    <property type="entry name" value="ARAC-FAMILY TRANSCRIPTIONAL REGULATOR"/>
    <property type="match status" value="1"/>
</dbReference>
<sequence>MATARRSTSVRVGILVFDGVKLLDVAGPAEAFAEANLLGASYELVLLSPDGNDVVSSVGMRVSVNAAAADAANFHTVLVAGGDALPVKQVPAGLVAAAGHLANNTVRMSSICTGAFVLAAAGLLDGRRATTHWKHTQELALRYPATQVEPDAIFVSDGGIHTSAGVTAGIDLALALIEDDHGPDLARAVARSLVVYMQRSGGQSQFSAPLQGEPPKSSPLRRVLDAVQADPTAEHSVPVLARNANLSVRHLTRLFREDLQTTPSKYVELIRFDTAKALLDAGYSVTEAAERSGFGNSEALRRTFIARIGVPPSKYQQRFRSTAKTG</sequence>
<dbReference type="PANTHER" id="PTHR43130:SF3">
    <property type="entry name" value="HTH-TYPE TRANSCRIPTIONAL REGULATOR RV1931C"/>
    <property type="match status" value="1"/>
</dbReference>
<dbReference type="CDD" id="cd03137">
    <property type="entry name" value="GATase1_AraC_1"/>
    <property type="match status" value="1"/>
</dbReference>
<dbReference type="OrthoDB" id="3992151at2"/>
<evidence type="ECO:0000313" key="4">
    <source>
        <dbReference type="EMBL" id="SDQ79107.1"/>
    </source>
</evidence>
<dbReference type="SUPFAM" id="SSF52317">
    <property type="entry name" value="Class I glutamine amidotransferase-like"/>
    <property type="match status" value="1"/>
</dbReference>
<keyword evidence="5" id="KW-1185">Reference proteome</keyword>
<dbReference type="InterPro" id="IPR029062">
    <property type="entry name" value="Class_I_gatase-like"/>
</dbReference>
<organism evidence="4 5">
    <name type="scientific">Crystallibacter crystallopoietes</name>
    <dbReference type="NCBI Taxonomy" id="37928"/>
    <lineage>
        <taxon>Bacteria</taxon>
        <taxon>Bacillati</taxon>
        <taxon>Actinomycetota</taxon>
        <taxon>Actinomycetes</taxon>
        <taxon>Micrococcales</taxon>
        <taxon>Micrococcaceae</taxon>
        <taxon>Crystallibacter</taxon>
    </lineage>
</organism>
<dbReference type="KEGG" id="acry:AC20117_04555"/>
<proteinExistence type="predicted"/>
<dbReference type="GO" id="GO:0003700">
    <property type="term" value="F:DNA-binding transcription factor activity"/>
    <property type="evidence" value="ECO:0007669"/>
    <property type="project" value="InterPro"/>
</dbReference>
<dbReference type="STRING" id="37928.SAMN04489742_2576"/>
<dbReference type="GO" id="GO:0043565">
    <property type="term" value="F:sequence-specific DNA binding"/>
    <property type="evidence" value="ECO:0007669"/>
    <property type="project" value="InterPro"/>
</dbReference>
<reference evidence="4 5" key="1">
    <citation type="submission" date="2016-10" db="EMBL/GenBank/DDBJ databases">
        <authorList>
            <person name="de Groot N.N."/>
        </authorList>
    </citation>
    <scope>NUCLEOTIDE SEQUENCE [LARGE SCALE GENOMIC DNA]</scope>
    <source>
        <strain evidence="4 5">DSM 20117</strain>
    </source>
</reference>
<dbReference type="InterPro" id="IPR018060">
    <property type="entry name" value="HTH_AraC"/>
</dbReference>
<dbReference type="SMART" id="SM00342">
    <property type="entry name" value="HTH_ARAC"/>
    <property type="match status" value="1"/>
</dbReference>
<keyword evidence="4" id="KW-0238">DNA-binding</keyword>
<dbReference type="RefSeq" id="WP_074700795.1">
    <property type="nucleotide sequence ID" value="NZ_CP018863.1"/>
</dbReference>
<dbReference type="Pfam" id="PF01965">
    <property type="entry name" value="DJ-1_PfpI"/>
    <property type="match status" value="1"/>
</dbReference>
<keyword evidence="1" id="KW-0805">Transcription regulation</keyword>
<dbReference type="Pfam" id="PF12833">
    <property type="entry name" value="HTH_18"/>
    <property type="match status" value="1"/>
</dbReference>
<dbReference type="SUPFAM" id="SSF46689">
    <property type="entry name" value="Homeodomain-like"/>
    <property type="match status" value="2"/>
</dbReference>
<evidence type="ECO:0000259" key="3">
    <source>
        <dbReference type="PROSITE" id="PS01124"/>
    </source>
</evidence>
<dbReference type="InterPro" id="IPR052158">
    <property type="entry name" value="INH-QAR"/>
</dbReference>
<keyword evidence="2" id="KW-0804">Transcription</keyword>
<gene>
    <name evidence="4" type="ORF">SAMN04489742_2576</name>
</gene>
<evidence type="ECO:0000256" key="1">
    <source>
        <dbReference type="ARBA" id="ARBA00023015"/>
    </source>
</evidence>
<dbReference type="PROSITE" id="PS01124">
    <property type="entry name" value="HTH_ARAC_FAMILY_2"/>
    <property type="match status" value="1"/>
</dbReference>
<dbReference type="EMBL" id="FNKH01000002">
    <property type="protein sequence ID" value="SDQ79107.1"/>
    <property type="molecule type" value="Genomic_DNA"/>
</dbReference>